<accession>A0A0V0RV50</accession>
<dbReference type="EMBL" id="JYDL01000074">
    <property type="protein sequence ID" value="KRX18332.1"/>
    <property type="molecule type" value="Genomic_DNA"/>
</dbReference>
<comment type="caution">
    <text evidence="1">The sequence shown here is derived from an EMBL/GenBank/DDBJ whole genome shotgun (WGS) entry which is preliminary data.</text>
</comment>
<dbReference type="AlphaFoldDB" id="A0A0V0RV50"/>
<dbReference type="Proteomes" id="UP000054630">
    <property type="component" value="Unassembled WGS sequence"/>
</dbReference>
<name>A0A0V0RV50_9BILA</name>
<evidence type="ECO:0000313" key="2">
    <source>
        <dbReference type="Proteomes" id="UP000054630"/>
    </source>
</evidence>
<proteinExistence type="predicted"/>
<reference evidence="1 2" key="1">
    <citation type="submission" date="2015-01" db="EMBL/GenBank/DDBJ databases">
        <title>Evolution of Trichinella species and genotypes.</title>
        <authorList>
            <person name="Korhonen P.K."/>
            <person name="Edoardo P."/>
            <person name="Giuseppe L.R."/>
            <person name="Gasser R.B."/>
        </authorList>
    </citation>
    <scope>NUCLEOTIDE SEQUENCE [LARGE SCALE GENOMIC DNA]</scope>
    <source>
        <strain evidence="1">ISS37</strain>
    </source>
</reference>
<protein>
    <submittedName>
        <fullName evidence="1">Uncharacterized protein</fullName>
    </submittedName>
</protein>
<evidence type="ECO:0000313" key="1">
    <source>
        <dbReference type="EMBL" id="KRX18332.1"/>
    </source>
</evidence>
<gene>
    <name evidence="1" type="ORF">T07_957</name>
</gene>
<keyword evidence="2" id="KW-1185">Reference proteome</keyword>
<organism evidence="1 2">
    <name type="scientific">Trichinella nelsoni</name>
    <dbReference type="NCBI Taxonomy" id="6336"/>
    <lineage>
        <taxon>Eukaryota</taxon>
        <taxon>Metazoa</taxon>
        <taxon>Ecdysozoa</taxon>
        <taxon>Nematoda</taxon>
        <taxon>Enoplea</taxon>
        <taxon>Dorylaimia</taxon>
        <taxon>Trichinellida</taxon>
        <taxon>Trichinellidae</taxon>
        <taxon>Trichinella</taxon>
    </lineage>
</organism>
<sequence>MYFKKCKANNLQMTECQHKQQWSDFHKQAPLLLLFPFASQCCWKGRKVFYMFEEQADWFVSESFPLWLYRPVESTDAHVLLVGHFNGHAGSQAGYHARIAGLSASIGTRHPCRASFVPVKGKVRVQLCYFCSLSSFASQ</sequence>